<comment type="function">
    <text evidence="3">Required for maturation of 30S ribosomal subunits.</text>
</comment>
<gene>
    <name evidence="3" type="primary">rimP</name>
    <name evidence="7" type="ORF">HYS17_08250</name>
</gene>
<keyword evidence="2 3" id="KW-0690">Ribosome biogenesis</keyword>
<dbReference type="GO" id="GO:0006412">
    <property type="term" value="P:translation"/>
    <property type="evidence" value="ECO:0007669"/>
    <property type="project" value="TreeGrafter"/>
</dbReference>
<evidence type="ECO:0000256" key="4">
    <source>
        <dbReference type="SAM" id="MobiDB-lite"/>
    </source>
</evidence>
<dbReference type="PANTHER" id="PTHR33867:SF1">
    <property type="entry name" value="RIBOSOME MATURATION FACTOR RIMP"/>
    <property type="match status" value="1"/>
</dbReference>
<keyword evidence="1 3" id="KW-0963">Cytoplasm</keyword>
<dbReference type="InterPro" id="IPR028998">
    <property type="entry name" value="RimP_C"/>
</dbReference>
<feature type="compositionally biased region" description="Polar residues" evidence="4">
    <location>
        <begin position="174"/>
        <end position="185"/>
    </location>
</feature>
<dbReference type="InterPro" id="IPR003728">
    <property type="entry name" value="Ribosome_maturation_RimP"/>
</dbReference>
<evidence type="ECO:0000259" key="5">
    <source>
        <dbReference type="Pfam" id="PF02576"/>
    </source>
</evidence>
<accession>A0A7T5R115</accession>
<evidence type="ECO:0000313" key="7">
    <source>
        <dbReference type="EMBL" id="QQG35517.1"/>
    </source>
</evidence>
<protein>
    <recommendedName>
        <fullName evidence="3">Ribosome maturation factor RimP</fullName>
    </recommendedName>
</protein>
<evidence type="ECO:0000259" key="6">
    <source>
        <dbReference type="Pfam" id="PF17384"/>
    </source>
</evidence>
<dbReference type="InterPro" id="IPR035956">
    <property type="entry name" value="RimP_N_sf"/>
</dbReference>
<dbReference type="AlphaFoldDB" id="A0A7T5R115"/>
<evidence type="ECO:0000256" key="1">
    <source>
        <dbReference type="ARBA" id="ARBA00022490"/>
    </source>
</evidence>
<feature type="region of interest" description="Disordered" evidence="4">
    <location>
        <begin position="162"/>
        <end position="185"/>
    </location>
</feature>
<dbReference type="SUPFAM" id="SSF75420">
    <property type="entry name" value="YhbC-like, N-terminal domain"/>
    <property type="match status" value="1"/>
</dbReference>
<evidence type="ECO:0000256" key="2">
    <source>
        <dbReference type="ARBA" id="ARBA00022517"/>
    </source>
</evidence>
<feature type="domain" description="Ribosome maturation factor RimP C-terminal" evidence="6">
    <location>
        <begin position="92"/>
        <end position="155"/>
    </location>
</feature>
<dbReference type="GO" id="GO:0000028">
    <property type="term" value="P:ribosomal small subunit assembly"/>
    <property type="evidence" value="ECO:0007669"/>
    <property type="project" value="TreeGrafter"/>
</dbReference>
<dbReference type="Gene3D" id="2.30.30.180">
    <property type="entry name" value="Ribosome maturation factor RimP, C-terminal domain"/>
    <property type="match status" value="1"/>
</dbReference>
<dbReference type="Pfam" id="PF02576">
    <property type="entry name" value="RimP_N"/>
    <property type="match status" value="1"/>
</dbReference>
<comment type="similarity">
    <text evidence="3">Belongs to the RimP family.</text>
</comment>
<feature type="domain" description="Ribosome maturation factor RimP N-terminal" evidence="5">
    <location>
        <begin position="14"/>
        <end position="87"/>
    </location>
</feature>
<reference evidence="7 8" key="1">
    <citation type="submission" date="2020-07" db="EMBL/GenBank/DDBJ databases">
        <title>Huge and variable diversity of episymbiotic CPR bacteria and DPANN archaea in groundwater ecosystems.</title>
        <authorList>
            <person name="He C.Y."/>
            <person name="Keren R."/>
            <person name="Whittaker M."/>
            <person name="Farag I.F."/>
            <person name="Doudna J."/>
            <person name="Cate J.H.D."/>
            <person name="Banfield J.F."/>
        </authorList>
    </citation>
    <scope>NUCLEOTIDE SEQUENCE [LARGE SCALE GENOMIC DNA]</scope>
    <source>
        <strain evidence="7">NC_groundwater_70_Ag_B-0.1um_54_66</strain>
    </source>
</reference>
<dbReference type="InterPro" id="IPR028989">
    <property type="entry name" value="RimP_N"/>
</dbReference>
<dbReference type="CDD" id="cd01734">
    <property type="entry name" value="YlxS_C"/>
    <property type="match status" value="1"/>
</dbReference>
<dbReference type="SUPFAM" id="SSF74942">
    <property type="entry name" value="YhbC-like, C-terminal domain"/>
    <property type="match status" value="1"/>
</dbReference>
<dbReference type="InterPro" id="IPR036847">
    <property type="entry name" value="RimP_C_sf"/>
</dbReference>
<evidence type="ECO:0000313" key="8">
    <source>
        <dbReference type="Proteomes" id="UP000595362"/>
    </source>
</evidence>
<dbReference type="Proteomes" id="UP000595362">
    <property type="component" value="Chromosome"/>
</dbReference>
<dbReference type="EMBL" id="CP066681">
    <property type="protein sequence ID" value="QQG35517.1"/>
    <property type="molecule type" value="Genomic_DNA"/>
</dbReference>
<sequence length="185" mass="20097">MKVTPMERKIADLATPVAESLGLRLVCVRITGEGGAQNVQVIAENPATRRLPLDDCTRLSRELSALMDVEDPVKSAYRLEVSSPGIDRLLISPHDFADFSGFEAKIELEFPQDGQKRFRGILRGIEGEQISLDMPDKGLVTLPFGNVAKARLVLTDALIAASKPQPEVPDTTEPDTATQTSNNDA</sequence>
<dbReference type="GO" id="GO:0005829">
    <property type="term" value="C:cytosol"/>
    <property type="evidence" value="ECO:0007669"/>
    <property type="project" value="TreeGrafter"/>
</dbReference>
<dbReference type="PANTHER" id="PTHR33867">
    <property type="entry name" value="RIBOSOME MATURATION FACTOR RIMP"/>
    <property type="match status" value="1"/>
</dbReference>
<evidence type="ECO:0000256" key="3">
    <source>
        <dbReference type="HAMAP-Rule" id="MF_01077"/>
    </source>
</evidence>
<name>A0A7T5R115_9BACT</name>
<dbReference type="Pfam" id="PF17384">
    <property type="entry name" value="DUF150_C"/>
    <property type="match status" value="1"/>
</dbReference>
<dbReference type="HAMAP" id="MF_01077">
    <property type="entry name" value="RimP"/>
    <property type="match status" value="1"/>
</dbReference>
<comment type="subcellular location">
    <subcellularLocation>
        <location evidence="3">Cytoplasm</location>
    </subcellularLocation>
</comment>
<organism evidence="7 8">
    <name type="scientific">Micavibrio aeruginosavorus</name>
    <dbReference type="NCBI Taxonomy" id="349221"/>
    <lineage>
        <taxon>Bacteria</taxon>
        <taxon>Pseudomonadati</taxon>
        <taxon>Bdellovibrionota</taxon>
        <taxon>Bdellovibrionia</taxon>
        <taxon>Bdellovibrionales</taxon>
        <taxon>Pseudobdellovibrionaceae</taxon>
        <taxon>Micavibrio</taxon>
    </lineage>
</organism>
<dbReference type="Gene3D" id="3.30.300.70">
    <property type="entry name" value="RimP-like superfamily, N-terminal"/>
    <property type="match status" value="1"/>
</dbReference>
<proteinExistence type="inferred from homology"/>